<dbReference type="AlphaFoldDB" id="A0A4R0MUV8"/>
<evidence type="ECO:0000256" key="1">
    <source>
        <dbReference type="SAM" id="SignalP"/>
    </source>
</evidence>
<organism evidence="3 4">
    <name type="scientific">Pedobacter frigiditerrae</name>
    <dbReference type="NCBI Taxonomy" id="2530452"/>
    <lineage>
        <taxon>Bacteria</taxon>
        <taxon>Pseudomonadati</taxon>
        <taxon>Bacteroidota</taxon>
        <taxon>Sphingobacteriia</taxon>
        <taxon>Sphingobacteriales</taxon>
        <taxon>Sphingobacteriaceae</taxon>
        <taxon>Pedobacter</taxon>
    </lineage>
</organism>
<sequence>MRKLIFSLCLLLSLSSVVNAQKALKVGETLPNVALLSTAGTIYDLKAQKNTKGFILIFMTPTCDHCIAYEPRVSALDKKYKVKGYPLVAIGPYGDDPIKYPFDAMPAMKKLAKEKDFKFPYLSDDKFKYTWLLGIKETPTAVVLQKTKAGYLIKYIGRIDDEQNQKLIPKNKFVEKVVDKLL</sequence>
<dbReference type="InterPro" id="IPR013740">
    <property type="entry name" value="Redoxin"/>
</dbReference>
<dbReference type="PROSITE" id="PS51352">
    <property type="entry name" value="THIOREDOXIN_2"/>
    <property type="match status" value="1"/>
</dbReference>
<dbReference type="GO" id="GO:0016491">
    <property type="term" value="F:oxidoreductase activity"/>
    <property type="evidence" value="ECO:0007669"/>
    <property type="project" value="InterPro"/>
</dbReference>
<evidence type="ECO:0000313" key="3">
    <source>
        <dbReference type="EMBL" id="TCC90547.1"/>
    </source>
</evidence>
<dbReference type="InterPro" id="IPR013766">
    <property type="entry name" value="Thioredoxin_domain"/>
</dbReference>
<evidence type="ECO:0000313" key="4">
    <source>
        <dbReference type="Proteomes" id="UP000292884"/>
    </source>
</evidence>
<accession>A0A4R0MUV8</accession>
<name>A0A4R0MUV8_9SPHI</name>
<evidence type="ECO:0000259" key="2">
    <source>
        <dbReference type="PROSITE" id="PS51352"/>
    </source>
</evidence>
<protein>
    <submittedName>
        <fullName evidence="3">Redoxin domain-containing protein</fullName>
    </submittedName>
</protein>
<gene>
    <name evidence="3" type="ORF">EZ428_14855</name>
</gene>
<dbReference type="Gene3D" id="3.40.30.10">
    <property type="entry name" value="Glutaredoxin"/>
    <property type="match status" value="1"/>
</dbReference>
<feature type="domain" description="Thioredoxin" evidence="2">
    <location>
        <begin position="24"/>
        <end position="182"/>
    </location>
</feature>
<reference evidence="3 4" key="1">
    <citation type="submission" date="2019-02" db="EMBL/GenBank/DDBJ databases">
        <title>Pedobacter sp. RP-1-13 sp. nov., isolated from Arctic soil.</title>
        <authorList>
            <person name="Dahal R.H."/>
        </authorList>
    </citation>
    <scope>NUCLEOTIDE SEQUENCE [LARGE SCALE GENOMIC DNA]</scope>
    <source>
        <strain evidence="3 4">RP-1-13</strain>
    </source>
</reference>
<dbReference type="Proteomes" id="UP000292884">
    <property type="component" value="Unassembled WGS sequence"/>
</dbReference>
<feature type="chain" id="PRO_5020661025" evidence="1">
    <location>
        <begin position="21"/>
        <end position="182"/>
    </location>
</feature>
<dbReference type="OrthoDB" id="9809746at2"/>
<dbReference type="PANTHER" id="PTHR43640:SF1">
    <property type="entry name" value="THIOREDOXIN-DEPENDENT PEROXIREDOXIN"/>
    <property type="match status" value="1"/>
</dbReference>
<comment type="caution">
    <text evidence="3">The sequence shown here is derived from an EMBL/GenBank/DDBJ whole genome shotgun (WGS) entry which is preliminary data.</text>
</comment>
<proteinExistence type="predicted"/>
<dbReference type="InterPro" id="IPR036249">
    <property type="entry name" value="Thioredoxin-like_sf"/>
</dbReference>
<keyword evidence="4" id="KW-1185">Reference proteome</keyword>
<dbReference type="RefSeq" id="WP_131553943.1">
    <property type="nucleotide sequence ID" value="NZ_SJSK01000003.1"/>
</dbReference>
<keyword evidence="1" id="KW-0732">Signal</keyword>
<dbReference type="PANTHER" id="PTHR43640">
    <property type="entry name" value="OS07G0260300 PROTEIN"/>
    <property type="match status" value="1"/>
</dbReference>
<dbReference type="SUPFAM" id="SSF52833">
    <property type="entry name" value="Thioredoxin-like"/>
    <property type="match status" value="1"/>
</dbReference>
<dbReference type="InterPro" id="IPR047262">
    <property type="entry name" value="PRX-like1"/>
</dbReference>
<dbReference type="EMBL" id="SJSK01000003">
    <property type="protein sequence ID" value="TCC90547.1"/>
    <property type="molecule type" value="Genomic_DNA"/>
</dbReference>
<dbReference type="Pfam" id="PF08534">
    <property type="entry name" value="Redoxin"/>
    <property type="match status" value="1"/>
</dbReference>
<feature type="signal peptide" evidence="1">
    <location>
        <begin position="1"/>
        <end position="20"/>
    </location>
</feature>